<evidence type="ECO:0000313" key="2">
    <source>
        <dbReference type="EMBL" id="WGS65957.1"/>
    </source>
</evidence>
<name>A0ABY8PTL6_9BACT</name>
<protein>
    <submittedName>
        <fullName evidence="2">Lytic transglycosylase domain-containing protein</fullName>
    </submittedName>
</protein>
<evidence type="ECO:0000313" key="3">
    <source>
        <dbReference type="Proteomes" id="UP001232493"/>
    </source>
</evidence>
<dbReference type="CDD" id="cd00254">
    <property type="entry name" value="LT-like"/>
    <property type="match status" value="1"/>
</dbReference>
<proteinExistence type="predicted"/>
<dbReference type="EMBL" id="CP069362">
    <property type="protein sequence ID" value="WGS65957.1"/>
    <property type="molecule type" value="Genomic_DNA"/>
</dbReference>
<feature type="domain" description="Transglycosylase SLT" evidence="1">
    <location>
        <begin position="22"/>
        <end position="100"/>
    </location>
</feature>
<dbReference type="InterPro" id="IPR023346">
    <property type="entry name" value="Lysozyme-like_dom_sf"/>
</dbReference>
<dbReference type="Gene3D" id="1.10.530.10">
    <property type="match status" value="1"/>
</dbReference>
<accession>A0ABY8PTL6</accession>
<dbReference type="InterPro" id="IPR008258">
    <property type="entry name" value="Transglycosylase_SLT_dom_1"/>
</dbReference>
<organism evidence="2 3">
    <name type="scientific">Marinitoga aeolica</name>
    <dbReference type="NCBI Taxonomy" id="2809031"/>
    <lineage>
        <taxon>Bacteria</taxon>
        <taxon>Thermotogati</taxon>
        <taxon>Thermotogota</taxon>
        <taxon>Thermotogae</taxon>
        <taxon>Petrotogales</taxon>
        <taxon>Petrotogaceae</taxon>
        <taxon>Marinitoga</taxon>
    </lineage>
</organism>
<reference evidence="2 3" key="1">
    <citation type="submission" date="2021-02" db="EMBL/GenBank/DDBJ databases">
        <title>Characterization of Marinitoga sp. nov. str. BP5-C20A.</title>
        <authorList>
            <person name="Erauso G."/>
            <person name="Postec A."/>
        </authorList>
    </citation>
    <scope>NUCLEOTIDE SEQUENCE [LARGE SCALE GENOMIC DNA]</scope>
    <source>
        <strain evidence="2 3">BP5-C20A</strain>
    </source>
</reference>
<dbReference type="Proteomes" id="UP001232493">
    <property type="component" value="Chromosome"/>
</dbReference>
<dbReference type="RefSeq" id="WP_281000889.1">
    <property type="nucleotide sequence ID" value="NZ_CP069362.1"/>
</dbReference>
<gene>
    <name evidence="2" type="ORF">JRV97_05255</name>
</gene>
<dbReference type="Pfam" id="PF01464">
    <property type="entry name" value="SLT"/>
    <property type="match status" value="1"/>
</dbReference>
<keyword evidence="3" id="KW-1185">Reference proteome</keyword>
<dbReference type="SUPFAM" id="SSF53955">
    <property type="entry name" value="Lysozyme-like"/>
    <property type="match status" value="1"/>
</dbReference>
<evidence type="ECO:0000259" key="1">
    <source>
        <dbReference type="Pfam" id="PF01464"/>
    </source>
</evidence>
<sequence length="274" mass="31510">MKSSDLLKFVWAQDRTLIGGQMYVESNYYTHAISSSHAIGLLQLKPIVAQDFGIDNLFNPIDNITGASAYHSFLYKLLQSEKSEIAAYYQGPNSVLKNGINSSGLYYYKKVKKAQKYYKNTKIYSPILIGIQGSVSQNFFELNSYSGLAYKNLEFYSTQNISFTKSDNTTKFNNINLNFGLLYFPKSNFSIGTSYGKNLDFYLRLGYPWTQNILSLDNFKYLDSFYLNVEKKNGLWLKLYINKNLQITTGFSIYDIKFGIIFNSEYRIGVYMSL</sequence>